<comment type="caution">
    <text evidence="1">The sequence shown here is derived from an EMBL/GenBank/DDBJ whole genome shotgun (WGS) entry which is preliminary data.</text>
</comment>
<dbReference type="AlphaFoldDB" id="A0A5C7B7H0"/>
<proteinExistence type="predicted"/>
<organism evidence="1 2">
    <name type="scientific">Psychroserpens burtonensis</name>
    <dbReference type="NCBI Taxonomy" id="49278"/>
    <lineage>
        <taxon>Bacteria</taxon>
        <taxon>Pseudomonadati</taxon>
        <taxon>Bacteroidota</taxon>
        <taxon>Flavobacteriia</taxon>
        <taxon>Flavobacteriales</taxon>
        <taxon>Flavobacteriaceae</taxon>
        <taxon>Psychroserpens</taxon>
    </lineage>
</organism>
<dbReference type="RefSeq" id="WP_028872145.1">
    <property type="nucleotide sequence ID" value="NZ_VOSB01000016.1"/>
</dbReference>
<dbReference type="EMBL" id="VOSB01000016">
    <property type="protein sequence ID" value="TXE16727.1"/>
    <property type="molecule type" value="Genomic_DNA"/>
</dbReference>
<sequence>MAKNKNYGVYLNLDNKIISKYASSKKVNFIRTMLSHSFEKHSLGSQMQVLKWLDPKGYINIAFQVLRPHPLDTLHTLNVGLNKTSYSLVFSQNSLYNISIRILFTATHEIENETVEEHLGTYNLEELDEKLIIQKFEQFINSIAA</sequence>
<gene>
    <name evidence="1" type="ORF">ES692_11755</name>
</gene>
<evidence type="ECO:0000313" key="1">
    <source>
        <dbReference type="EMBL" id="TXE16727.1"/>
    </source>
</evidence>
<keyword evidence="2" id="KW-1185">Reference proteome</keyword>
<evidence type="ECO:0000313" key="2">
    <source>
        <dbReference type="Proteomes" id="UP000321938"/>
    </source>
</evidence>
<protein>
    <submittedName>
        <fullName evidence="1">Uncharacterized protein</fullName>
    </submittedName>
</protein>
<name>A0A5C7B7H0_9FLAO</name>
<dbReference type="Proteomes" id="UP000321938">
    <property type="component" value="Unassembled WGS sequence"/>
</dbReference>
<reference evidence="1 2" key="1">
    <citation type="submission" date="2019-08" db="EMBL/GenBank/DDBJ databases">
        <title>Genome of Psychroserpens burtonensis ACAM 167.</title>
        <authorList>
            <person name="Bowman J.P."/>
        </authorList>
    </citation>
    <scope>NUCLEOTIDE SEQUENCE [LARGE SCALE GENOMIC DNA]</scope>
    <source>
        <strain evidence="1 2">ACAM 167</strain>
    </source>
</reference>
<accession>A0A5C7B7H0</accession>
<dbReference type="STRING" id="1123037.GCA_000425305_02352"/>